<evidence type="ECO:0000256" key="4">
    <source>
        <dbReference type="ARBA" id="ARBA00023002"/>
    </source>
</evidence>
<dbReference type="Pfam" id="PF00743">
    <property type="entry name" value="FMO-like"/>
    <property type="match status" value="1"/>
</dbReference>
<reference evidence="5" key="1">
    <citation type="journal article" date="2021" name="New Phytol.">
        <title>Evolutionary innovations through gain and loss of genes in the ectomycorrhizal Boletales.</title>
        <authorList>
            <person name="Wu G."/>
            <person name="Miyauchi S."/>
            <person name="Morin E."/>
            <person name="Kuo A."/>
            <person name="Drula E."/>
            <person name="Varga T."/>
            <person name="Kohler A."/>
            <person name="Feng B."/>
            <person name="Cao Y."/>
            <person name="Lipzen A."/>
            <person name="Daum C."/>
            <person name="Hundley H."/>
            <person name="Pangilinan J."/>
            <person name="Johnson J."/>
            <person name="Barry K."/>
            <person name="LaButti K."/>
            <person name="Ng V."/>
            <person name="Ahrendt S."/>
            <person name="Min B."/>
            <person name="Choi I.G."/>
            <person name="Park H."/>
            <person name="Plett J.M."/>
            <person name="Magnuson J."/>
            <person name="Spatafora J.W."/>
            <person name="Nagy L.G."/>
            <person name="Henrissat B."/>
            <person name="Grigoriev I.V."/>
            <person name="Yang Z.L."/>
            <person name="Xu J."/>
            <person name="Martin F.M."/>
        </authorList>
    </citation>
    <scope>NUCLEOTIDE SEQUENCE</scope>
    <source>
        <strain evidence="5">KKN 215</strain>
    </source>
</reference>
<dbReference type="GO" id="GO:0050660">
    <property type="term" value="F:flavin adenine dinucleotide binding"/>
    <property type="evidence" value="ECO:0007669"/>
    <property type="project" value="InterPro"/>
</dbReference>
<dbReference type="OrthoDB" id="74360at2759"/>
<sequence>MAHFPMSYTAILRTMSIQQSTVGKVNSGPRVVIIGGGVSGITSGIALKTQLGFDNFAIYEEFDDVGGTWHLNTYPGCASDIATHWYSLSTELNPNWNQTHVSQAELKAYWKNLTYKYHLDHNLSLFSKVVEAEWDVSRQVYRVLIQDVRTGGTVVDYANAIISAIGLINIPYYAKSLQGIRDVFRGDHFHSARWRHDISLRNKRVAVVGNGSSAAQFVPVISEDPSTEVVSFIRTPTWVVPRHRFSYTNFEKSVFKYVPFAMRIYRFILMTRQELAYYLTLSGSPESTTSKRATTILTEYLRKTAPAQYVNALIPNHPPGCKRFVVDTGYLESLHRPNNTLNFDGIAEVTEAGIITNKGELHEFDVIIEATGFAIDQYPIKITGVDGRTVQEYYHEHNGPTAYRGTTIPGFPNFFVILGPNTGTGHGSAIFTEEMQVNYTMQLLSPILRGLASSFEVTHEATDQWNTHVQLRLSNSVWSSCNSWYRAGLSGKNGIIWPGPLMDQWWWLRWPQWEHYKAIGAEKWERKRTLVRFVKRCVLVGAVGVACSWWWIPDKWPGWRSF</sequence>
<dbReference type="InterPro" id="IPR020946">
    <property type="entry name" value="Flavin_mOase-like"/>
</dbReference>
<keyword evidence="6" id="KW-1185">Reference proteome</keyword>
<dbReference type="Gene3D" id="3.50.50.60">
    <property type="entry name" value="FAD/NAD(P)-binding domain"/>
    <property type="match status" value="2"/>
</dbReference>
<dbReference type="Proteomes" id="UP000813824">
    <property type="component" value="Unassembled WGS sequence"/>
</dbReference>
<evidence type="ECO:0000313" key="5">
    <source>
        <dbReference type="EMBL" id="KAH8103495.1"/>
    </source>
</evidence>
<comment type="caution">
    <text evidence="5">The sequence shown here is derived from an EMBL/GenBank/DDBJ whole genome shotgun (WGS) entry which is preliminary data.</text>
</comment>
<dbReference type="GO" id="GO:0050661">
    <property type="term" value="F:NADP binding"/>
    <property type="evidence" value="ECO:0007669"/>
    <property type="project" value="InterPro"/>
</dbReference>
<protein>
    <submittedName>
        <fullName evidence="5">Uncharacterized protein</fullName>
    </submittedName>
</protein>
<dbReference type="InterPro" id="IPR036188">
    <property type="entry name" value="FAD/NAD-bd_sf"/>
</dbReference>
<keyword evidence="4" id="KW-0560">Oxidoreductase</keyword>
<keyword evidence="2" id="KW-0285">Flavoprotein</keyword>
<name>A0A8K0USU3_9AGAR</name>
<keyword evidence="3" id="KW-0274">FAD</keyword>
<evidence type="ECO:0000256" key="2">
    <source>
        <dbReference type="ARBA" id="ARBA00022630"/>
    </source>
</evidence>
<organism evidence="5 6">
    <name type="scientific">Cristinia sonorae</name>
    <dbReference type="NCBI Taxonomy" id="1940300"/>
    <lineage>
        <taxon>Eukaryota</taxon>
        <taxon>Fungi</taxon>
        <taxon>Dikarya</taxon>
        <taxon>Basidiomycota</taxon>
        <taxon>Agaricomycotina</taxon>
        <taxon>Agaricomycetes</taxon>
        <taxon>Agaricomycetidae</taxon>
        <taxon>Agaricales</taxon>
        <taxon>Pleurotineae</taxon>
        <taxon>Stephanosporaceae</taxon>
        <taxon>Cristinia</taxon>
    </lineage>
</organism>
<gene>
    <name evidence="5" type="ORF">BXZ70DRAFT_925982</name>
</gene>
<dbReference type="InterPro" id="IPR051209">
    <property type="entry name" value="FAD-bind_Monooxygenase_sf"/>
</dbReference>
<evidence type="ECO:0000256" key="1">
    <source>
        <dbReference type="ARBA" id="ARBA00010139"/>
    </source>
</evidence>
<dbReference type="EMBL" id="JAEVFJ010000007">
    <property type="protein sequence ID" value="KAH8103495.1"/>
    <property type="molecule type" value="Genomic_DNA"/>
</dbReference>
<dbReference type="PANTHER" id="PTHR42877:SF4">
    <property type="entry name" value="FAD_NAD(P)-BINDING DOMAIN-CONTAINING PROTEIN-RELATED"/>
    <property type="match status" value="1"/>
</dbReference>
<accession>A0A8K0USU3</accession>
<dbReference type="AlphaFoldDB" id="A0A8K0USU3"/>
<evidence type="ECO:0000256" key="3">
    <source>
        <dbReference type="ARBA" id="ARBA00022827"/>
    </source>
</evidence>
<dbReference type="SUPFAM" id="SSF51905">
    <property type="entry name" value="FAD/NAD(P)-binding domain"/>
    <property type="match status" value="1"/>
</dbReference>
<dbReference type="PANTHER" id="PTHR42877">
    <property type="entry name" value="L-ORNITHINE N(5)-MONOOXYGENASE-RELATED"/>
    <property type="match status" value="1"/>
</dbReference>
<evidence type="ECO:0000313" key="6">
    <source>
        <dbReference type="Proteomes" id="UP000813824"/>
    </source>
</evidence>
<dbReference type="GO" id="GO:0004499">
    <property type="term" value="F:N,N-dimethylaniline monooxygenase activity"/>
    <property type="evidence" value="ECO:0007669"/>
    <property type="project" value="InterPro"/>
</dbReference>
<comment type="similarity">
    <text evidence="1">Belongs to the FAD-binding monooxygenase family.</text>
</comment>
<proteinExistence type="inferred from homology"/>